<feature type="compositionally biased region" description="Low complexity" evidence="1">
    <location>
        <begin position="61"/>
        <end position="73"/>
    </location>
</feature>
<dbReference type="RefSeq" id="WP_344517796.1">
    <property type="nucleotide sequence ID" value="NZ_BAAATU010000077.1"/>
</dbReference>
<feature type="region of interest" description="Disordered" evidence="1">
    <location>
        <begin position="1"/>
        <end position="105"/>
    </location>
</feature>
<dbReference type="EMBL" id="JBHSPU010000012">
    <property type="protein sequence ID" value="MFC5914001.1"/>
    <property type="molecule type" value="Genomic_DNA"/>
</dbReference>
<reference evidence="5" key="1">
    <citation type="journal article" date="2019" name="Int. J. Syst. Evol. Microbiol.">
        <title>The Global Catalogue of Microorganisms (GCM) 10K type strain sequencing project: providing services to taxonomists for standard genome sequencing and annotation.</title>
        <authorList>
            <consortium name="The Broad Institute Genomics Platform"/>
            <consortium name="The Broad Institute Genome Sequencing Center for Infectious Disease"/>
            <person name="Wu L."/>
            <person name="Ma J."/>
        </authorList>
    </citation>
    <scope>NUCLEOTIDE SEQUENCE [LARGE SCALE GENOMIC DNA]</scope>
    <source>
        <strain evidence="5">JCM 4147</strain>
    </source>
</reference>
<evidence type="ECO:0000313" key="5">
    <source>
        <dbReference type="Proteomes" id="UP001596200"/>
    </source>
</evidence>
<gene>
    <name evidence="4" type="ORF">ACFP1B_11245</name>
</gene>
<evidence type="ECO:0000256" key="2">
    <source>
        <dbReference type="SAM" id="Phobius"/>
    </source>
</evidence>
<feature type="domain" description="DUF4190" evidence="3">
    <location>
        <begin position="140"/>
        <end position="207"/>
    </location>
</feature>
<feature type="transmembrane region" description="Helical" evidence="2">
    <location>
        <begin position="192"/>
        <end position="217"/>
    </location>
</feature>
<comment type="caution">
    <text evidence="4">The sequence shown here is derived from an EMBL/GenBank/DDBJ whole genome shotgun (WGS) entry which is preliminary data.</text>
</comment>
<organism evidence="4 5">
    <name type="scientific">Streptomyces pulveraceus</name>
    <dbReference type="NCBI Taxonomy" id="68258"/>
    <lineage>
        <taxon>Bacteria</taxon>
        <taxon>Bacillati</taxon>
        <taxon>Actinomycetota</taxon>
        <taxon>Actinomycetes</taxon>
        <taxon>Kitasatosporales</taxon>
        <taxon>Streptomycetaceae</taxon>
        <taxon>Streptomyces</taxon>
    </lineage>
</organism>
<keyword evidence="5" id="KW-1185">Reference proteome</keyword>
<evidence type="ECO:0000259" key="3">
    <source>
        <dbReference type="Pfam" id="PF13828"/>
    </source>
</evidence>
<dbReference type="Pfam" id="PF13828">
    <property type="entry name" value="DUF4190"/>
    <property type="match status" value="1"/>
</dbReference>
<feature type="transmembrane region" description="Helical" evidence="2">
    <location>
        <begin position="144"/>
        <end position="172"/>
    </location>
</feature>
<proteinExistence type="predicted"/>
<name>A0ABW1GKZ8_9ACTN</name>
<dbReference type="Proteomes" id="UP001596200">
    <property type="component" value="Unassembled WGS sequence"/>
</dbReference>
<sequence>MSDNTEQPEGGAAPRDPWAPPDSRVPLEKQAGDPRPPAVHSQPTVASVPVAGEGPGPADAPPGFGSPVQTGPVPGAGFGPGEVPPPPVGPNGPGQQIPSAPPVAGQYGYPAAPAPQYGGYPGYPGYPQAPWGGPPPANGMGTAAMVLGILAVCMFCVYGIPSLILGSLALIFGILGRKRAQRGEATNSGQALAGIIMGSIGIVFGVAIISFFIWLFVAHGEEFEDSGYNDDPYSTSLVVDATR</sequence>
<protein>
    <submittedName>
        <fullName evidence="4">DUF4190 domain-containing protein</fullName>
    </submittedName>
</protein>
<keyword evidence="2" id="KW-0472">Membrane</keyword>
<dbReference type="InterPro" id="IPR025241">
    <property type="entry name" value="DUF4190"/>
</dbReference>
<evidence type="ECO:0000256" key="1">
    <source>
        <dbReference type="SAM" id="MobiDB-lite"/>
    </source>
</evidence>
<keyword evidence="2" id="KW-0812">Transmembrane</keyword>
<accession>A0ABW1GKZ8</accession>
<keyword evidence="2" id="KW-1133">Transmembrane helix</keyword>
<evidence type="ECO:0000313" key="4">
    <source>
        <dbReference type="EMBL" id="MFC5914001.1"/>
    </source>
</evidence>